<accession>A0A9N7VQK7</accession>
<dbReference type="EMBL" id="CADEAL010004173">
    <property type="protein sequence ID" value="CAB1453522.1"/>
    <property type="molecule type" value="Genomic_DNA"/>
</dbReference>
<feature type="compositionally biased region" description="Low complexity" evidence="1">
    <location>
        <begin position="69"/>
        <end position="84"/>
    </location>
</feature>
<sequence length="119" mass="13090">MQRREEERENLLTHCYHEAEASRAAARGKSSVTPLRKGQSDASHHVKALRLKPHPSIHPATSPMYFTASPKGSTYSTTSPGYSPAMSPDDSNEESIPRAMVEKETHLKKALSPHGVIVD</sequence>
<organism evidence="2 3">
    <name type="scientific">Pleuronectes platessa</name>
    <name type="common">European plaice</name>
    <dbReference type="NCBI Taxonomy" id="8262"/>
    <lineage>
        <taxon>Eukaryota</taxon>
        <taxon>Metazoa</taxon>
        <taxon>Chordata</taxon>
        <taxon>Craniata</taxon>
        <taxon>Vertebrata</taxon>
        <taxon>Euteleostomi</taxon>
        <taxon>Actinopterygii</taxon>
        <taxon>Neopterygii</taxon>
        <taxon>Teleostei</taxon>
        <taxon>Neoteleostei</taxon>
        <taxon>Acanthomorphata</taxon>
        <taxon>Carangaria</taxon>
        <taxon>Pleuronectiformes</taxon>
        <taxon>Pleuronectoidei</taxon>
        <taxon>Pleuronectidae</taxon>
        <taxon>Pleuronectes</taxon>
    </lineage>
</organism>
<evidence type="ECO:0000256" key="1">
    <source>
        <dbReference type="SAM" id="MobiDB-lite"/>
    </source>
</evidence>
<comment type="caution">
    <text evidence="2">The sequence shown here is derived from an EMBL/GenBank/DDBJ whole genome shotgun (WGS) entry which is preliminary data.</text>
</comment>
<feature type="compositionally biased region" description="Basic residues" evidence="1">
    <location>
        <begin position="45"/>
        <end position="55"/>
    </location>
</feature>
<keyword evidence="3" id="KW-1185">Reference proteome</keyword>
<feature type="region of interest" description="Disordered" evidence="1">
    <location>
        <begin position="21"/>
        <end position="95"/>
    </location>
</feature>
<dbReference type="Proteomes" id="UP001153269">
    <property type="component" value="Unassembled WGS sequence"/>
</dbReference>
<reference evidence="2" key="1">
    <citation type="submission" date="2020-03" db="EMBL/GenBank/DDBJ databases">
        <authorList>
            <person name="Weist P."/>
        </authorList>
    </citation>
    <scope>NUCLEOTIDE SEQUENCE</scope>
</reference>
<evidence type="ECO:0000313" key="3">
    <source>
        <dbReference type="Proteomes" id="UP001153269"/>
    </source>
</evidence>
<gene>
    <name evidence="2" type="ORF">PLEPLA_LOCUS41276</name>
</gene>
<proteinExistence type="predicted"/>
<protein>
    <submittedName>
        <fullName evidence="2">Uncharacterized protein</fullName>
    </submittedName>
</protein>
<dbReference type="AlphaFoldDB" id="A0A9N7VQK7"/>
<name>A0A9N7VQK7_PLEPL</name>
<evidence type="ECO:0000313" key="2">
    <source>
        <dbReference type="EMBL" id="CAB1453522.1"/>
    </source>
</evidence>